<dbReference type="PANTHER" id="PTHR32481:SF0">
    <property type="entry name" value="AMINOPEPTIDASE YPDE-RELATED"/>
    <property type="match status" value="1"/>
</dbReference>
<dbReference type="Proteomes" id="UP000053557">
    <property type="component" value="Unassembled WGS sequence"/>
</dbReference>
<dbReference type="AlphaFoldDB" id="A0A101XRM9"/>
<comment type="similarity">
    <text evidence="1 6">Belongs to the peptidase M42 family.</text>
</comment>
<proteinExistence type="inferred from homology"/>
<feature type="binding site" evidence="8">
    <location>
        <position position="186"/>
    </location>
    <ligand>
        <name>Zn(2+)</name>
        <dbReference type="ChEBI" id="CHEBI:29105"/>
        <label>2</label>
    </ligand>
</feature>
<comment type="cofactor">
    <cofactor evidence="8">
        <name>a divalent metal cation</name>
        <dbReference type="ChEBI" id="CHEBI:60240"/>
    </cofactor>
    <text evidence="8">Binds 2 divalent metal cations per subunit.</text>
</comment>
<evidence type="ECO:0000313" key="9">
    <source>
        <dbReference type="EMBL" id="KUO96279.1"/>
    </source>
</evidence>
<dbReference type="EMBL" id="LPVJ01000019">
    <property type="protein sequence ID" value="KUO96279.1"/>
    <property type="molecule type" value="Genomic_DNA"/>
</dbReference>
<dbReference type="OrthoDB" id="9772053at2"/>
<protein>
    <submittedName>
        <fullName evidence="9">Peptidase M28</fullName>
    </submittedName>
</protein>
<evidence type="ECO:0000256" key="3">
    <source>
        <dbReference type="ARBA" id="ARBA00022670"/>
    </source>
</evidence>
<evidence type="ECO:0000256" key="7">
    <source>
        <dbReference type="PIRSR" id="PIRSR001123-1"/>
    </source>
</evidence>
<evidence type="ECO:0000256" key="1">
    <source>
        <dbReference type="ARBA" id="ARBA00006272"/>
    </source>
</evidence>
<evidence type="ECO:0000256" key="4">
    <source>
        <dbReference type="ARBA" id="ARBA00022723"/>
    </source>
</evidence>
<feature type="binding site" evidence="8">
    <location>
        <position position="241"/>
    </location>
    <ligand>
        <name>Zn(2+)</name>
        <dbReference type="ChEBI" id="CHEBI:29105"/>
        <label>1</label>
    </ligand>
</feature>
<dbReference type="PIRSF" id="PIRSF001123">
    <property type="entry name" value="PepA_GA"/>
    <property type="match status" value="1"/>
</dbReference>
<evidence type="ECO:0000256" key="6">
    <source>
        <dbReference type="PIRNR" id="PIRNR001123"/>
    </source>
</evidence>
<gene>
    <name evidence="9" type="ORF">ATW55_03455</name>
</gene>
<dbReference type="SUPFAM" id="SSF101821">
    <property type="entry name" value="Aminopeptidase/glucanase lid domain"/>
    <property type="match status" value="1"/>
</dbReference>
<keyword evidence="4 8" id="KW-0479">Metal-binding</keyword>
<evidence type="ECO:0000256" key="8">
    <source>
        <dbReference type="PIRSR" id="PIRSR001123-2"/>
    </source>
</evidence>
<dbReference type="CDD" id="cd05656">
    <property type="entry name" value="M42_Frv"/>
    <property type="match status" value="1"/>
</dbReference>
<dbReference type="RefSeq" id="WP_067714155.1">
    <property type="nucleotide sequence ID" value="NZ_LPVJ01000019.1"/>
</dbReference>
<sequence>MEGDIVLKNERIDMIRALSEAHGASGFETPVRRLYQSYLEPVSDEIVRDHFGSVVGKKVGKADGPSILLAGHLDEIGLLTKAITDEGFIKFQTIGGWWSQVMLAQRVSIQTRKGEVIGIIGSKPPHLLSAKERDEVVKIKDMFIDIGVSSKAEAEELGVRPGDPITPISAFVQLGNPNVYMGKALDNRLGCVTAVEVLRALRGQEHPNTLFAGATTQEEVGLRGAQTLVNHIKPDISIALDVGIAGDTPGIDAYDALSTLGKGPILLIYDGSMIPNPRFRDFIMDTASDAKIPLQVESIAGGGTDAGRFHIHGSGIPSIAFGCTTRYIHSHAAVYHQEDFDHGVALLAEVIKRLDQRVLNDLRDL</sequence>
<dbReference type="InterPro" id="IPR051464">
    <property type="entry name" value="Peptidase_M42_aminopept"/>
</dbReference>
<evidence type="ECO:0000256" key="2">
    <source>
        <dbReference type="ARBA" id="ARBA00022438"/>
    </source>
</evidence>
<dbReference type="PANTHER" id="PTHR32481">
    <property type="entry name" value="AMINOPEPTIDASE"/>
    <property type="match status" value="1"/>
</dbReference>
<keyword evidence="5" id="KW-0378">Hydrolase</keyword>
<feature type="active site" description="Proton acceptor" evidence="7">
    <location>
        <position position="218"/>
    </location>
</feature>
<dbReference type="GO" id="GO:0004177">
    <property type="term" value="F:aminopeptidase activity"/>
    <property type="evidence" value="ECO:0007669"/>
    <property type="project" value="UniProtKB-UniRule"/>
</dbReference>
<dbReference type="Gene3D" id="3.40.630.10">
    <property type="entry name" value="Zn peptidases"/>
    <property type="match status" value="1"/>
</dbReference>
<feature type="binding site" evidence="8">
    <location>
        <position position="329"/>
    </location>
    <ligand>
        <name>Zn(2+)</name>
        <dbReference type="ChEBI" id="CHEBI:29105"/>
        <label>2</label>
    </ligand>
</feature>
<dbReference type="InterPro" id="IPR008007">
    <property type="entry name" value="Peptidase_M42"/>
</dbReference>
<evidence type="ECO:0000256" key="5">
    <source>
        <dbReference type="ARBA" id="ARBA00022801"/>
    </source>
</evidence>
<accession>A0A101XRM9</accession>
<dbReference type="InterPro" id="IPR023367">
    <property type="entry name" value="Peptidase_M42_dom2"/>
</dbReference>
<keyword evidence="10" id="KW-1185">Reference proteome</keyword>
<organism evidence="9 10">
    <name type="scientific">Ferroacidibacillus organovorans</name>
    <dbReference type="NCBI Taxonomy" id="1765683"/>
    <lineage>
        <taxon>Bacteria</taxon>
        <taxon>Bacillati</taxon>
        <taxon>Bacillota</taxon>
        <taxon>Bacilli</taxon>
        <taxon>Bacillales</taxon>
        <taxon>Alicyclobacillaceae</taxon>
        <taxon>Ferroacidibacillus</taxon>
    </lineage>
</organism>
<dbReference type="Pfam" id="PF05343">
    <property type="entry name" value="Peptidase_M42"/>
    <property type="match status" value="1"/>
</dbReference>
<dbReference type="GO" id="GO:0006508">
    <property type="term" value="P:proteolysis"/>
    <property type="evidence" value="ECO:0007669"/>
    <property type="project" value="UniProtKB-KW"/>
</dbReference>
<keyword evidence="3" id="KW-0645">Protease</keyword>
<feature type="binding site" evidence="8">
    <location>
        <position position="219"/>
    </location>
    <ligand>
        <name>Zn(2+)</name>
        <dbReference type="ChEBI" id="CHEBI:29105"/>
        <label>2</label>
    </ligand>
</feature>
<name>A0A101XRM9_9BACL</name>
<comment type="caution">
    <text evidence="9">The sequence shown here is derived from an EMBL/GenBank/DDBJ whole genome shotgun (WGS) entry which is preliminary data.</text>
</comment>
<evidence type="ECO:0000313" key="10">
    <source>
        <dbReference type="Proteomes" id="UP000053557"/>
    </source>
</evidence>
<dbReference type="Gene3D" id="2.40.30.40">
    <property type="entry name" value="Peptidase M42, domain 2"/>
    <property type="match status" value="1"/>
</dbReference>
<keyword evidence="2" id="KW-0031">Aminopeptidase</keyword>
<feature type="binding site" evidence="8">
    <location>
        <position position="186"/>
    </location>
    <ligand>
        <name>Zn(2+)</name>
        <dbReference type="ChEBI" id="CHEBI:29105"/>
        <label>1</label>
    </ligand>
</feature>
<dbReference type="GO" id="GO:0046872">
    <property type="term" value="F:metal ion binding"/>
    <property type="evidence" value="ECO:0007669"/>
    <property type="project" value="UniProtKB-UniRule"/>
</dbReference>
<feature type="binding site" evidence="8">
    <location>
        <position position="72"/>
    </location>
    <ligand>
        <name>Zn(2+)</name>
        <dbReference type="ChEBI" id="CHEBI:29105"/>
        <label>1</label>
    </ligand>
</feature>
<reference evidence="9 10" key="1">
    <citation type="submission" date="2015-12" db="EMBL/GenBank/DDBJ databases">
        <title>Draft genome sequence of Acidibacillus ferrooxidans ITV001, isolated from a chalcopyrite acid mine drainage site in Brazil.</title>
        <authorList>
            <person name="Dall'Agnol H."/>
            <person name="Nancucheo I."/>
            <person name="Johnson B."/>
            <person name="Oliveira R."/>
            <person name="Leite L."/>
            <person name="Pylro V."/>
            <person name="Nunes G.L."/>
            <person name="Tzotzos G."/>
            <person name="Fernandes G.R."/>
            <person name="Dutra J."/>
            <person name="Orellana S.C."/>
            <person name="Oliveira G."/>
        </authorList>
    </citation>
    <scope>NUCLEOTIDE SEQUENCE [LARGE SCALE GENOMIC DNA]</scope>
    <source>
        <strain evidence="10">ITV01</strain>
    </source>
</reference>
<dbReference type="SUPFAM" id="SSF53187">
    <property type="entry name" value="Zn-dependent exopeptidases"/>
    <property type="match status" value="1"/>
</dbReference>